<dbReference type="GO" id="GO:0000287">
    <property type="term" value="F:magnesium ion binding"/>
    <property type="evidence" value="ECO:0007669"/>
    <property type="project" value="InterPro"/>
</dbReference>
<evidence type="ECO:0008006" key="8">
    <source>
        <dbReference type="Google" id="ProtNLM"/>
    </source>
</evidence>
<dbReference type="PRINTS" id="PR00326">
    <property type="entry name" value="GTP1OBG"/>
</dbReference>
<dbReference type="Pfam" id="PF01018">
    <property type="entry name" value="GTP1_OBG"/>
    <property type="match status" value="1"/>
</dbReference>
<protein>
    <recommendedName>
        <fullName evidence="8">GTPase ObgE</fullName>
    </recommendedName>
</protein>
<dbReference type="HAMAP" id="MF_01454">
    <property type="entry name" value="GTPase_Obg"/>
    <property type="match status" value="1"/>
</dbReference>
<dbReference type="Pfam" id="PF01926">
    <property type="entry name" value="MMR_HSR1"/>
    <property type="match status" value="1"/>
</dbReference>
<dbReference type="InterPro" id="IPR036726">
    <property type="entry name" value="GTP1_OBG_dom_sf"/>
</dbReference>
<evidence type="ECO:0000259" key="5">
    <source>
        <dbReference type="PROSITE" id="PS51710"/>
    </source>
</evidence>
<feature type="non-terminal residue" evidence="7">
    <location>
        <position position="1"/>
    </location>
</feature>
<feature type="compositionally biased region" description="Gly residues" evidence="4">
    <location>
        <begin position="29"/>
        <end position="42"/>
    </location>
</feature>
<dbReference type="PROSITE" id="PS51883">
    <property type="entry name" value="OBG"/>
    <property type="match status" value="1"/>
</dbReference>
<sequence length="341" mass="36644">VFIDHAVIEVKAGTGGAGSNAFRREKGVPRGGPAGGDGGKGGDVLLEADAQLTTLLDYSYRRHYKADRGKHGGGKNQTGRSGEDLILKVPRGTVVFDVDSGDSLGELLEDGEHLIIASGGRGGRGNTHFKTPTRQAPRHWEAGEDGEEHRIRLELKLIADVGLVGEPNAGKSTFLATVTDARPKVADYPFTTLEPNLGVVRLRDFQSFVIADIPGIIEGAHQGRGLGHKFLRHIERTRTLALMIPVDMENIQQAFQALRAELEAYSPELATAPFCVVLTKTDLLPPDAELPKFQAQGAWAVFGVSSSTNRGLDDFLTALWKASRPSEEPTGDGGDQQAWVP</sequence>
<dbReference type="SUPFAM" id="SSF82051">
    <property type="entry name" value="Obg GTP-binding protein N-terminal domain"/>
    <property type="match status" value="1"/>
</dbReference>
<feature type="region of interest" description="Disordered" evidence="4">
    <location>
        <begin position="18"/>
        <end position="42"/>
    </location>
</feature>
<keyword evidence="3" id="KW-0342">GTP-binding</keyword>
<feature type="domain" description="OBG-type G" evidence="5">
    <location>
        <begin position="159"/>
        <end position="324"/>
    </location>
</feature>
<evidence type="ECO:0000256" key="1">
    <source>
        <dbReference type="ARBA" id="ARBA00007699"/>
    </source>
</evidence>
<dbReference type="Gene3D" id="3.40.50.300">
    <property type="entry name" value="P-loop containing nucleotide triphosphate hydrolases"/>
    <property type="match status" value="1"/>
</dbReference>
<evidence type="ECO:0000256" key="2">
    <source>
        <dbReference type="ARBA" id="ARBA00022741"/>
    </source>
</evidence>
<dbReference type="SUPFAM" id="SSF52540">
    <property type="entry name" value="P-loop containing nucleoside triphosphate hydrolases"/>
    <property type="match status" value="1"/>
</dbReference>
<dbReference type="AlphaFoldDB" id="A0A381QBS6"/>
<dbReference type="NCBIfam" id="NF008955">
    <property type="entry name" value="PRK12297.1"/>
    <property type="match status" value="1"/>
</dbReference>
<dbReference type="InterPro" id="IPR006074">
    <property type="entry name" value="GTP1-OBG_CS"/>
</dbReference>
<dbReference type="InterPro" id="IPR006169">
    <property type="entry name" value="GTP1_OBG_dom"/>
</dbReference>
<evidence type="ECO:0000256" key="4">
    <source>
        <dbReference type="SAM" id="MobiDB-lite"/>
    </source>
</evidence>
<feature type="domain" description="Obg" evidence="6">
    <location>
        <begin position="1"/>
        <end position="158"/>
    </location>
</feature>
<proteinExistence type="inferred from homology"/>
<dbReference type="CDD" id="cd01898">
    <property type="entry name" value="Obg"/>
    <property type="match status" value="1"/>
</dbReference>
<dbReference type="PROSITE" id="PS51710">
    <property type="entry name" value="G_OBG"/>
    <property type="match status" value="1"/>
</dbReference>
<feature type="region of interest" description="Disordered" evidence="4">
    <location>
        <begin position="119"/>
        <end position="145"/>
    </location>
</feature>
<dbReference type="FunFam" id="2.70.210.12:FF:000001">
    <property type="entry name" value="GTPase Obg"/>
    <property type="match status" value="1"/>
</dbReference>
<dbReference type="PIRSF" id="PIRSF002401">
    <property type="entry name" value="GTP_bd_Obg/CgtA"/>
    <property type="match status" value="1"/>
</dbReference>
<evidence type="ECO:0000259" key="6">
    <source>
        <dbReference type="PROSITE" id="PS51883"/>
    </source>
</evidence>
<dbReference type="GO" id="GO:0005525">
    <property type="term" value="F:GTP binding"/>
    <property type="evidence" value="ECO:0007669"/>
    <property type="project" value="UniProtKB-KW"/>
</dbReference>
<dbReference type="NCBIfam" id="NF008956">
    <property type="entry name" value="PRK12299.1"/>
    <property type="match status" value="1"/>
</dbReference>
<dbReference type="GO" id="GO:0003924">
    <property type="term" value="F:GTPase activity"/>
    <property type="evidence" value="ECO:0007669"/>
    <property type="project" value="InterPro"/>
</dbReference>
<keyword evidence="2" id="KW-0547">Nucleotide-binding</keyword>
<comment type="similarity">
    <text evidence="1">Belongs to the TRAFAC class OBG-HflX-like GTPase superfamily. OBG GTPase family.</text>
</comment>
<evidence type="ECO:0000313" key="7">
    <source>
        <dbReference type="EMBL" id="SUZ76460.1"/>
    </source>
</evidence>
<dbReference type="InterPro" id="IPR027417">
    <property type="entry name" value="P-loop_NTPase"/>
</dbReference>
<name>A0A381QBS6_9ZZZZ</name>
<dbReference type="PANTHER" id="PTHR11702">
    <property type="entry name" value="DEVELOPMENTALLY REGULATED GTP-BINDING PROTEIN-RELATED"/>
    <property type="match status" value="1"/>
</dbReference>
<dbReference type="EMBL" id="UINC01001279">
    <property type="protein sequence ID" value="SUZ76460.1"/>
    <property type="molecule type" value="Genomic_DNA"/>
</dbReference>
<accession>A0A381QBS6</accession>
<dbReference type="PROSITE" id="PS00905">
    <property type="entry name" value="GTP1_OBG"/>
    <property type="match status" value="1"/>
</dbReference>
<reference evidence="7" key="1">
    <citation type="submission" date="2018-05" db="EMBL/GenBank/DDBJ databases">
        <authorList>
            <person name="Lanie J.A."/>
            <person name="Ng W.-L."/>
            <person name="Kazmierczak K.M."/>
            <person name="Andrzejewski T.M."/>
            <person name="Davidsen T.M."/>
            <person name="Wayne K.J."/>
            <person name="Tettelin H."/>
            <person name="Glass J.I."/>
            <person name="Rusch D."/>
            <person name="Podicherti R."/>
            <person name="Tsui H.-C.T."/>
            <person name="Winkler M.E."/>
        </authorList>
    </citation>
    <scope>NUCLEOTIDE SEQUENCE</scope>
</reference>
<dbReference type="InterPro" id="IPR014100">
    <property type="entry name" value="GTP-bd_Obg/CgtA"/>
</dbReference>
<dbReference type="InterPro" id="IPR006073">
    <property type="entry name" value="GTP-bd"/>
</dbReference>
<dbReference type="NCBIfam" id="TIGR02729">
    <property type="entry name" value="Obg_CgtA"/>
    <property type="match status" value="1"/>
</dbReference>
<evidence type="ECO:0000256" key="3">
    <source>
        <dbReference type="ARBA" id="ARBA00023134"/>
    </source>
</evidence>
<dbReference type="PANTHER" id="PTHR11702:SF31">
    <property type="entry name" value="MITOCHONDRIAL RIBOSOME-ASSOCIATED GTPASE 2"/>
    <property type="match status" value="1"/>
</dbReference>
<dbReference type="InterPro" id="IPR045086">
    <property type="entry name" value="OBG_GTPase"/>
</dbReference>
<gene>
    <name evidence="7" type="ORF">METZ01_LOCUS29314</name>
</gene>
<dbReference type="InterPro" id="IPR031167">
    <property type="entry name" value="G_OBG"/>
</dbReference>
<dbReference type="Gene3D" id="2.70.210.12">
    <property type="entry name" value="GTP1/OBG domain"/>
    <property type="match status" value="1"/>
</dbReference>
<organism evidence="7">
    <name type="scientific">marine metagenome</name>
    <dbReference type="NCBI Taxonomy" id="408172"/>
    <lineage>
        <taxon>unclassified sequences</taxon>
        <taxon>metagenomes</taxon>
        <taxon>ecological metagenomes</taxon>
    </lineage>
</organism>